<accession>A0A3A9ZB89</accession>
<keyword evidence="2" id="KW-1185">Reference proteome</keyword>
<sequence>MTRWIRSFDLPGTGWLQLAVNDPDGAERAAREIAERDGEGMPEYAEAVYPELKAIRENMGERDAAPVAVYVPPVPPATRPLIPVSAYVEGRRWSPAERSMETVLAEVGRPQPYRFGEPGITVVELPAGPACRLHEVVLHDRGDDGRRFMTEHLDHFVLPPECPEGIFMFSVTWSSLAIGADMAATADAMAASLRITREPR</sequence>
<name>A0A3A9ZB89_9ACTN</name>
<evidence type="ECO:0000313" key="1">
    <source>
        <dbReference type="EMBL" id="RKN45553.1"/>
    </source>
</evidence>
<dbReference type="OrthoDB" id="4238078at2"/>
<gene>
    <name evidence="1" type="ORF">D7294_03465</name>
</gene>
<dbReference type="RefSeq" id="WP_120675372.1">
    <property type="nucleotide sequence ID" value="NZ_RBAL01000002.1"/>
</dbReference>
<evidence type="ECO:0000313" key="2">
    <source>
        <dbReference type="Proteomes" id="UP000272474"/>
    </source>
</evidence>
<protein>
    <submittedName>
        <fullName evidence="1">Uncharacterized protein</fullName>
    </submittedName>
</protein>
<comment type="caution">
    <text evidence="1">The sequence shown here is derived from an EMBL/GenBank/DDBJ whole genome shotgun (WGS) entry which is preliminary data.</text>
</comment>
<proteinExistence type="predicted"/>
<dbReference type="Proteomes" id="UP000272474">
    <property type="component" value="Unassembled WGS sequence"/>
</dbReference>
<dbReference type="AlphaFoldDB" id="A0A3A9ZB89"/>
<reference evidence="1 2" key="1">
    <citation type="journal article" date="2014" name="Int. J. Syst. Evol. Microbiol.">
        <title>Streptomyces hoynatensis sp. nov., isolated from deep marine sediment.</title>
        <authorList>
            <person name="Veyisoglu A."/>
            <person name="Sahin N."/>
        </authorList>
    </citation>
    <scope>NUCLEOTIDE SEQUENCE [LARGE SCALE GENOMIC DNA]</scope>
    <source>
        <strain evidence="1 2">KCTC 29097</strain>
    </source>
</reference>
<organism evidence="1 2">
    <name type="scientific">Streptomyces hoynatensis</name>
    <dbReference type="NCBI Taxonomy" id="1141874"/>
    <lineage>
        <taxon>Bacteria</taxon>
        <taxon>Bacillati</taxon>
        <taxon>Actinomycetota</taxon>
        <taxon>Actinomycetes</taxon>
        <taxon>Kitasatosporales</taxon>
        <taxon>Streptomycetaceae</taxon>
        <taxon>Streptomyces</taxon>
    </lineage>
</organism>
<dbReference type="EMBL" id="RBAL01000002">
    <property type="protein sequence ID" value="RKN45553.1"/>
    <property type="molecule type" value="Genomic_DNA"/>
</dbReference>